<sequence length="302" mass="33187">MIDHTEGERKDNPNQNIMKFTSRPVSTGFPISRHQSYPTFPPPPTSQPTRPRHPALRRLHKFRTILLPMLLALVLTTLILNAIYAYCVAKPHTDIADQLAQNSTAEANGSLFGRRSTPVVLSLARRQPASAPIATSTTNSSDAERSSGSETALLFYTLLTPAVSLVHLGFELTIHHTGPQHLRSQISYKVLLPFTTLLAAGWVTALSFWMHCELPPLNKSGQNVCPAQVRGHFMYGIHEVSIAKAAVGWIVAVAYAVHTLVLVGGYKAQRRIWRLATGKGEIEHGEAAEIVVGIDMKDVHSR</sequence>
<feature type="compositionally biased region" description="Polar residues" evidence="1">
    <location>
        <begin position="13"/>
        <end position="25"/>
    </location>
</feature>
<dbReference type="Proteomes" id="UP001345827">
    <property type="component" value="Unassembled WGS sequence"/>
</dbReference>
<evidence type="ECO:0000313" key="4">
    <source>
        <dbReference type="Proteomes" id="UP001345827"/>
    </source>
</evidence>
<evidence type="ECO:0000313" key="3">
    <source>
        <dbReference type="EMBL" id="KAK5538560.1"/>
    </source>
</evidence>
<keyword evidence="2" id="KW-0472">Membrane</keyword>
<dbReference type="AlphaFoldDB" id="A0AAV9QCK3"/>
<comment type="caution">
    <text evidence="3">The sequence shown here is derived from an EMBL/GenBank/DDBJ whole genome shotgun (WGS) entry which is preliminary data.</text>
</comment>
<keyword evidence="4" id="KW-1185">Reference proteome</keyword>
<protein>
    <submittedName>
        <fullName evidence="3">Uncharacterized protein</fullName>
    </submittedName>
</protein>
<feature type="region of interest" description="Disordered" evidence="1">
    <location>
        <begin position="1"/>
        <end position="53"/>
    </location>
</feature>
<keyword evidence="2" id="KW-0812">Transmembrane</keyword>
<feature type="transmembrane region" description="Helical" evidence="2">
    <location>
        <begin position="190"/>
        <end position="210"/>
    </location>
</feature>
<feature type="transmembrane region" description="Helical" evidence="2">
    <location>
        <begin position="246"/>
        <end position="266"/>
    </location>
</feature>
<feature type="compositionally biased region" description="Basic and acidic residues" evidence="1">
    <location>
        <begin position="1"/>
        <end position="12"/>
    </location>
</feature>
<dbReference type="EMBL" id="JAXLQG010000006">
    <property type="protein sequence ID" value="KAK5538560.1"/>
    <property type="molecule type" value="Genomic_DNA"/>
</dbReference>
<feature type="transmembrane region" description="Helical" evidence="2">
    <location>
        <begin position="153"/>
        <end position="170"/>
    </location>
</feature>
<reference evidence="3 4" key="1">
    <citation type="submission" date="2023-06" db="EMBL/GenBank/DDBJ databases">
        <title>Black Yeasts Isolated from many extreme environments.</title>
        <authorList>
            <person name="Coleine C."/>
            <person name="Stajich J.E."/>
            <person name="Selbmann L."/>
        </authorList>
    </citation>
    <scope>NUCLEOTIDE SEQUENCE [LARGE SCALE GENOMIC DNA]</scope>
    <source>
        <strain evidence="3 4">CCFEE 5887</strain>
    </source>
</reference>
<keyword evidence="2" id="KW-1133">Transmembrane helix</keyword>
<evidence type="ECO:0000256" key="1">
    <source>
        <dbReference type="SAM" id="MobiDB-lite"/>
    </source>
</evidence>
<name>A0AAV9QCK3_9PEZI</name>
<accession>A0AAV9QCK3</accession>
<proteinExistence type="predicted"/>
<feature type="transmembrane region" description="Helical" evidence="2">
    <location>
        <begin position="65"/>
        <end position="86"/>
    </location>
</feature>
<evidence type="ECO:0000256" key="2">
    <source>
        <dbReference type="SAM" id="Phobius"/>
    </source>
</evidence>
<organism evidence="3 4">
    <name type="scientific">Vermiconidia calcicola</name>
    <dbReference type="NCBI Taxonomy" id="1690605"/>
    <lineage>
        <taxon>Eukaryota</taxon>
        <taxon>Fungi</taxon>
        <taxon>Dikarya</taxon>
        <taxon>Ascomycota</taxon>
        <taxon>Pezizomycotina</taxon>
        <taxon>Dothideomycetes</taxon>
        <taxon>Dothideomycetidae</taxon>
        <taxon>Mycosphaerellales</taxon>
        <taxon>Extremaceae</taxon>
        <taxon>Vermiconidia</taxon>
    </lineage>
</organism>
<gene>
    <name evidence="3" type="ORF">LTR25_004102</name>
</gene>